<dbReference type="AlphaFoldDB" id="A0A4C1WWU0"/>
<organism evidence="1 2">
    <name type="scientific">Eumeta variegata</name>
    <name type="common">Bagworm moth</name>
    <name type="synonym">Eumeta japonica</name>
    <dbReference type="NCBI Taxonomy" id="151549"/>
    <lineage>
        <taxon>Eukaryota</taxon>
        <taxon>Metazoa</taxon>
        <taxon>Ecdysozoa</taxon>
        <taxon>Arthropoda</taxon>
        <taxon>Hexapoda</taxon>
        <taxon>Insecta</taxon>
        <taxon>Pterygota</taxon>
        <taxon>Neoptera</taxon>
        <taxon>Endopterygota</taxon>
        <taxon>Lepidoptera</taxon>
        <taxon>Glossata</taxon>
        <taxon>Ditrysia</taxon>
        <taxon>Tineoidea</taxon>
        <taxon>Psychidae</taxon>
        <taxon>Oiketicinae</taxon>
        <taxon>Eumeta</taxon>
    </lineage>
</organism>
<keyword evidence="2" id="KW-1185">Reference proteome</keyword>
<name>A0A4C1WWU0_EUMVA</name>
<dbReference type="EMBL" id="BGZK01000666">
    <property type="protein sequence ID" value="GBP55373.1"/>
    <property type="molecule type" value="Genomic_DNA"/>
</dbReference>
<evidence type="ECO:0000313" key="2">
    <source>
        <dbReference type="Proteomes" id="UP000299102"/>
    </source>
</evidence>
<reference evidence="1 2" key="1">
    <citation type="journal article" date="2019" name="Commun. Biol.">
        <title>The bagworm genome reveals a unique fibroin gene that provides high tensile strength.</title>
        <authorList>
            <person name="Kono N."/>
            <person name="Nakamura H."/>
            <person name="Ohtoshi R."/>
            <person name="Tomita M."/>
            <person name="Numata K."/>
            <person name="Arakawa K."/>
        </authorList>
    </citation>
    <scope>NUCLEOTIDE SEQUENCE [LARGE SCALE GENOMIC DNA]</scope>
</reference>
<comment type="caution">
    <text evidence="1">The sequence shown here is derived from an EMBL/GenBank/DDBJ whole genome shotgun (WGS) entry which is preliminary data.</text>
</comment>
<gene>
    <name evidence="1" type="ORF">EVAR_31893_1</name>
</gene>
<accession>A0A4C1WWU0</accession>
<proteinExistence type="predicted"/>
<sequence length="87" mass="9700">MQRLDLSVTQTNEVAGAVLAHTGSNKRSKRNTIHSSHIHFNPLPLCKRKELASNKKICLTGRWLTTVLAVRYAAAPRPREIKISLAN</sequence>
<evidence type="ECO:0000313" key="1">
    <source>
        <dbReference type="EMBL" id="GBP55373.1"/>
    </source>
</evidence>
<protein>
    <submittedName>
        <fullName evidence="1">Uncharacterized protein</fullName>
    </submittedName>
</protein>
<dbReference type="Proteomes" id="UP000299102">
    <property type="component" value="Unassembled WGS sequence"/>
</dbReference>